<dbReference type="Proteomes" id="UP000266272">
    <property type="component" value="Unassembled WGS sequence"/>
</dbReference>
<dbReference type="PANTHER" id="PTHR35596:SF2">
    <property type="entry name" value="MICROBIAL-TYPE PARG CATALYTIC DOMAIN-CONTAINING PROTEIN"/>
    <property type="match status" value="1"/>
</dbReference>
<evidence type="ECO:0000259" key="2">
    <source>
        <dbReference type="Pfam" id="PF10021"/>
    </source>
</evidence>
<protein>
    <recommendedName>
        <fullName evidence="2">Microbial-type PARG catalytic domain-containing protein</fullName>
    </recommendedName>
</protein>
<comment type="caution">
    <text evidence="3">The sequence shown here is derived from an EMBL/GenBank/DDBJ whole genome shotgun (WGS) entry which is preliminary data.</text>
</comment>
<feature type="region of interest" description="Disordered" evidence="1">
    <location>
        <begin position="19"/>
        <end position="38"/>
    </location>
</feature>
<reference evidence="3 4" key="1">
    <citation type="journal article" date="2018" name="PLoS Pathog.">
        <title>Evolution of structural diversity of trichothecenes, a family of toxins produced by plant pathogenic and entomopathogenic fungi.</title>
        <authorList>
            <person name="Proctor R.H."/>
            <person name="McCormick S.P."/>
            <person name="Kim H.S."/>
            <person name="Cardoza R.E."/>
            <person name="Stanley A.M."/>
            <person name="Lindo L."/>
            <person name="Kelly A."/>
            <person name="Brown D.W."/>
            <person name="Lee T."/>
            <person name="Vaughan M.M."/>
            <person name="Alexander N.J."/>
            <person name="Busman M."/>
            <person name="Gutierrez S."/>
        </authorList>
    </citation>
    <scope>NUCLEOTIDE SEQUENCE [LARGE SCALE GENOMIC DNA]</scope>
    <source>
        <strain evidence="3 4">IBT 40837</strain>
    </source>
</reference>
<dbReference type="InterPro" id="IPR043472">
    <property type="entry name" value="Macro_dom-like"/>
</dbReference>
<dbReference type="AlphaFoldDB" id="A0A395NAG4"/>
<dbReference type="PANTHER" id="PTHR35596">
    <property type="entry name" value="DUF2263 DOMAIN-CONTAINING PROTEIN"/>
    <property type="match status" value="1"/>
</dbReference>
<evidence type="ECO:0000313" key="4">
    <source>
        <dbReference type="Proteomes" id="UP000266272"/>
    </source>
</evidence>
<dbReference type="Pfam" id="PF10021">
    <property type="entry name" value="PARG_cat_microb"/>
    <property type="match status" value="1"/>
</dbReference>
<evidence type="ECO:0000313" key="3">
    <source>
        <dbReference type="EMBL" id="RFU73098.1"/>
    </source>
</evidence>
<sequence>MPIPGKCNEIGQSLRLAWSDNGLPSHSRSPPPLVERTGTITRTAPVHYAQETHGGTSYHASLALDLASRPASKILQHPNQRAAGFWPSPSPRPYHPTTLLVCPANLAAGALVGPASRTVPPDPVYSPGVGFCSKHVVQILDLLGRTIHRNPYTSLHPLDELRPSDVAADTKRNFIPLVKANYSEMFPPYSILYRHPTAQLDIPRRKASTRPPAFRVEYGDPVMRAIYYAAMDSESSEAAGGPRIRIPFVCAANERRPGGDWETGCSGYEEKLCRRSNLSATLSTPWPTMGEASNYPVPSVGGILSDSVVVCRGPHERYEPLDRWYDLPVISVPPTRWPKLKENGTKYSFSEERDMIREKIRGALRICLYNNYDRVVIGDFGLGNGYRNPPKELAEIWRDVFLFDPDLRGQFSYVIFVFEDPAQSTTRLIHEEMAKKDRKSSGISKTKMPLSPGGNGPTDMDIFEATFDLAEIERVLCQPDPRYGLDMITS</sequence>
<evidence type="ECO:0000256" key="1">
    <source>
        <dbReference type="SAM" id="MobiDB-lite"/>
    </source>
</evidence>
<dbReference type="InterPro" id="IPR019261">
    <property type="entry name" value="PARG_cat_microbial"/>
</dbReference>
<dbReference type="EMBL" id="PXOA01000700">
    <property type="protein sequence ID" value="RFU73098.1"/>
    <property type="molecule type" value="Genomic_DNA"/>
</dbReference>
<gene>
    <name evidence="3" type="ORF">TARUN_9140</name>
</gene>
<dbReference type="STRING" id="490622.A0A395NAG4"/>
<dbReference type="OrthoDB" id="2440523at2759"/>
<proteinExistence type="predicted"/>
<dbReference type="Gene3D" id="3.40.220.10">
    <property type="entry name" value="Leucine Aminopeptidase, subunit E, domain 1"/>
    <property type="match status" value="1"/>
</dbReference>
<feature type="region of interest" description="Disordered" evidence="1">
    <location>
        <begin position="435"/>
        <end position="457"/>
    </location>
</feature>
<name>A0A395NAG4_TRIAR</name>
<organism evidence="3 4">
    <name type="scientific">Trichoderma arundinaceum</name>
    <dbReference type="NCBI Taxonomy" id="490622"/>
    <lineage>
        <taxon>Eukaryota</taxon>
        <taxon>Fungi</taxon>
        <taxon>Dikarya</taxon>
        <taxon>Ascomycota</taxon>
        <taxon>Pezizomycotina</taxon>
        <taxon>Sordariomycetes</taxon>
        <taxon>Hypocreomycetidae</taxon>
        <taxon>Hypocreales</taxon>
        <taxon>Hypocreaceae</taxon>
        <taxon>Trichoderma</taxon>
    </lineage>
</organism>
<keyword evidence="4" id="KW-1185">Reference proteome</keyword>
<accession>A0A395NAG4</accession>
<feature type="domain" description="Microbial-type PARG catalytic" evidence="2">
    <location>
        <begin position="248"/>
        <end position="312"/>
    </location>
</feature>